<reference evidence="1" key="1">
    <citation type="submission" date="2025-05" db="UniProtKB">
        <authorList>
            <consortium name="EnsemblMetazoa"/>
        </authorList>
    </citation>
    <scope>IDENTIFICATION</scope>
</reference>
<dbReference type="GeneID" id="126888689"/>
<name>A0ABM5KS53_DIAVI</name>
<sequence length="126" mass="14708">MEHKFMANADNLTVVAEKREDIIIKAINNLDVEAKKVGLVINEIKTDYMKLNEDDRRGLIITGKYKFEEVTKYGKWMKWKEASGVLYDRSNRQVSTKLKEKLYKATIITAIMYRSGCWVATKKRNN</sequence>
<keyword evidence="2" id="KW-1185">Reference proteome</keyword>
<dbReference type="Proteomes" id="UP001652700">
    <property type="component" value="Unplaced"/>
</dbReference>
<dbReference type="EnsemblMetazoa" id="XM_050657057.1">
    <property type="protein sequence ID" value="XP_050513014.1"/>
    <property type="gene ID" value="LOC126888689"/>
</dbReference>
<protein>
    <recommendedName>
        <fullName evidence="3">Reverse transcriptase domain-containing protein</fullName>
    </recommendedName>
</protein>
<evidence type="ECO:0008006" key="3">
    <source>
        <dbReference type="Google" id="ProtNLM"/>
    </source>
</evidence>
<organism evidence="1 2">
    <name type="scientific">Diabrotica virgifera virgifera</name>
    <name type="common">western corn rootworm</name>
    <dbReference type="NCBI Taxonomy" id="50390"/>
    <lineage>
        <taxon>Eukaryota</taxon>
        <taxon>Metazoa</taxon>
        <taxon>Ecdysozoa</taxon>
        <taxon>Arthropoda</taxon>
        <taxon>Hexapoda</taxon>
        <taxon>Insecta</taxon>
        <taxon>Pterygota</taxon>
        <taxon>Neoptera</taxon>
        <taxon>Endopterygota</taxon>
        <taxon>Coleoptera</taxon>
        <taxon>Polyphaga</taxon>
        <taxon>Cucujiformia</taxon>
        <taxon>Chrysomeloidea</taxon>
        <taxon>Chrysomelidae</taxon>
        <taxon>Galerucinae</taxon>
        <taxon>Diabroticina</taxon>
        <taxon>Diabroticites</taxon>
        <taxon>Diabrotica</taxon>
    </lineage>
</organism>
<accession>A0ABM5KS53</accession>
<evidence type="ECO:0000313" key="2">
    <source>
        <dbReference type="Proteomes" id="UP001652700"/>
    </source>
</evidence>
<proteinExistence type="predicted"/>
<evidence type="ECO:0000313" key="1">
    <source>
        <dbReference type="EnsemblMetazoa" id="XP_050513014.1"/>
    </source>
</evidence>
<dbReference type="RefSeq" id="XP_050513014.1">
    <property type="nucleotide sequence ID" value="XM_050657057.1"/>
</dbReference>